<comment type="caution">
    <text evidence="1">The sequence shown here is derived from an EMBL/GenBank/DDBJ whole genome shotgun (WGS) entry which is preliminary data.</text>
</comment>
<protein>
    <submittedName>
        <fullName evidence="1">Uncharacterized protein</fullName>
    </submittedName>
</protein>
<accession>A0ABP7DEE4</accession>
<dbReference type="Proteomes" id="UP001501479">
    <property type="component" value="Unassembled WGS sequence"/>
</dbReference>
<evidence type="ECO:0000313" key="2">
    <source>
        <dbReference type="Proteomes" id="UP001501479"/>
    </source>
</evidence>
<dbReference type="EMBL" id="BAABDS010000010">
    <property type="protein sequence ID" value="GAA3704449.1"/>
    <property type="molecule type" value="Genomic_DNA"/>
</dbReference>
<gene>
    <name evidence="1" type="ORF">GCM10022421_09070</name>
</gene>
<sequence>MFALYLASGEITRLVDAPLFVVAAQLQEGELAAWVDDDVRDDTHWIDDAATPQPKADYTLEALPIPCTVTIEGVEYHCTEQPEFEFDAPGTYVILVDAGPRYLRKEFNIENTPLLA</sequence>
<dbReference type="RefSeq" id="WP_344962845.1">
    <property type="nucleotide sequence ID" value="NZ_BAABDS010000010.1"/>
</dbReference>
<proteinExistence type="predicted"/>
<reference evidence="2" key="1">
    <citation type="journal article" date="2019" name="Int. J. Syst. Evol. Microbiol.">
        <title>The Global Catalogue of Microorganisms (GCM) 10K type strain sequencing project: providing services to taxonomists for standard genome sequencing and annotation.</title>
        <authorList>
            <consortium name="The Broad Institute Genomics Platform"/>
            <consortium name="The Broad Institute Genome Sequencing Center for Infectious Disease"/>
            <person name="Wu L."/>
            <person name="Ma J."/>
        </authorList>
    </citation>
    <scope>NUCLEOTIDE SEQUENCE [LARGE SCALE GENOMIC DNA]</scope>
    <source>
        <strain evidence="2">JCM 17329</strain>
    </source>
</reference>
<name>A0ABP7DEE4_9GAMM</name>
<organism evidence="1 2">
    <name type="scientific">Oceanisphaera sediminis</name>
    <dbReference type="NCBI Taxonomy" id="981381"/>
    <lineage>
        <taxon>Bacteria</taxon>
        <taxon>Pseudomonadati</taxon>
        <taxon>Pseudomonadota</taxon>
        <taxon>Gammaproteobacteria</taxon>
        <taxon>Aeromonadales</taxon>
        <taxon>Aeromonadaceae</taxon>
        <taxon>Oceanisphaera</taxon>
    </lineage>
</organism>
<keyword evidence="2" id="KW-1185">Reference proteome</keyword>
<evidence type="ECO:0000313" key="1">
    <source>
        <dbReference type="EMBL" id="GAA3704449.1"/>
    </source>
</evidence>